<dbReference type="InterPro" id="IPR025877">
    <property type="entry name" value="MobA-like_NTP_Trfase"/>
</dbReference>
<dbReference type="EMBL" id="LAZR01003234">
    <property type="protein sequence ID" value="KKN20522.1"/>
    <property type="molecule type" value="Genomic_DNA"/>
</dbReference>
<accession>A0A0F9P807</accession>
<sequence length="243" mass="26895">MKVDAIVLAGGTLKNTDKIKALIKIGEKTLPDIVIDALDESSGIGKIIVTSAPPGYKANPVVSDVIEDTGDLVENIARAIDKVEGRQVLLVSSDIPLLAPQHVSEFLDLCSKVKAQLYYPLIPKSAMGRLGSMKRTYFKLDRTDFTGGNIMLLDKQLWLDNLVNARKIYTYRKSPLKLAKLVGPLLLLKIALGRLSVSEVERKSSTILDGQIKGIIIRYPEIGSDVDKEEDLQFMQRTFETRK</sequence>
<protein>
    <recommendedName>
        <fullName evidence="1">MobA-like NTP transferase domain-containing protein</fullName>
    </recommendedName>
</protein>
<comment type="caution">
    <text evidence="2">The sequence shown here is derived from an EMBL/GenBank/DDBJ whole genome shotgun (WGS) entry which is preliminary data.</text>
</comment>
<dbReference type="Pfam" id="PF12804">
    <property type="entry name" value="NTP_transf_3"/>
    <property type="match status" value="1"/>
</dbReference>
<feature type="domain" description="MobA-like NTP transferase" evidence="1">
    <location>
        <begin position="5"/>
        <end position="120"/>
    </location>
</feature>
<organism evidence="2">
    <name type="scientific">marine sediment metagenome</name>
    <dbReference type="NCBI Taxonomy" id="412755"/>
    <lineage>
        <taxon>unclassified sequences</taxon>
        <taxon>metagenomes</taxon>
        <taxon>ecological metagenomes</taxon>
    </lineage>
</organism>
<dbReference type="SUPFAM" id="SSF53448">
    <property type="entry name" value="Nucleotide-diphospho-sugar transferases"/>
    <property type="match status" value="1"/>
</dbReference>
<evidence type="ECO:0000313" key="2">
    <source>
        <dbReference type="EMBL" id="KKN20522.1"/>
    </source>
</evidence>
<dbReference type="Gene3D" id="3.90.550.10">
    <property type="entry name" value="Spore Coat Polysaccharide Biosynthesis Protein SpsA, Chain A"/>
    <property type="match status" value="1"/>
</dbReference>
<dbReference type="InterPro" id="IPR029044">
    <property type="entry name" value="Nucleotide-diphossugar_trans"/>
</dbReference>
<name>A0A0F9P807_9ZZZZ</name>
<gene>
    <name evidence="2" type="ORF">LCGC14_0934680</name>
</gene>
<dbReference type="GO" id="GO:0016779">
    <property type="term" value="F:nucleotidyltransferase activity"/>
    <property type="evidence" value="ECO:0007669"/>
    <property type="project" value="UniProtKB-ARBA"/>
</dbReference>
<evidence type="ECO:0000259" key="1">
    <source>
        <dbReference type="Pfam" id="PF12804"/>
    </source>
</evidence>
<proteinExistence type="predicted"/>
<reference evidence="2" key="1">
    <citation type="journal article" date="2015" name="Nature">
        <title>Complex archaea that bridge the gap between prokaryotes and eukaryotes.</title>
        <authorList>
            <person name="Spang A."/>
            <person name="Saw J.H."/>
            <person name="Jorgensen S.L."/>
            <person name="Zaremba-Niedzwiedzka K."/>
            <person name="Martijn J."/>
            <person name="Lind A.E."/>
            <person name="van Eijk R."/>
            <person name="Schleper C."/>
            <person name="Guy L."/>
            <person name="Ettema T.J."/>
        </authorList>
    </citation>
    <scope>NUCLEOTIDE SEQUENCE</scope>
</reference>
<dbReference type="AlphaFoldDB" id="A0A0F9P807"/>